<reference evidence="1 2" key="1">
    <citation type="journal article" date="2014" name="Agronomy (Basel)">
        <title>A Draft Genome Sequence for Ensete ventricosum, the Drought-Tolerant Tree Against Hunger.</title>
        <authorList>
            <person name="Harrison J."/>
            <person name="Moore K.A."/>
            <person name="Paszkiewicz K."/>
            <person name="Jones T."/>
            <person name="Grant M."/>
            <person name="Ambacheew D."/>
            <person name="Muzemil S."/>
            <person name="Studholme D.J."/>
        </authorList>
    </citation>
    <scope>NUCLEOTIDE SEQUENCE [LARGE SCALE GENOMIC DNA]</scope>
</reference>
<organism evidence="1 2">
    <name type="scientific">Ensete ventricosum</name>
    <name type="common">Abyssinian banana</name>
    <name type="synonym">Musa ensete</name>
    <dbReference type="NCBI Taxonomy" id="4639"/>
    <lineage>
        <taxon>Eukaryota</taxon>
        <taxon>Viridiplantae</taxon>
        <taxon>Streptophyta</taxon>
        <taxon>Embryophyta</taxon>
        <taxon>Tracheophyta</taxon>
        <taxon>Spermatophyta</taxon>
        <taxon>Magnoliopsida</taxon>
        <taxon>Liliopsida</taxon>
        <taxon>Zingiberales</taxon>
        <taxon>Musaceae</taxon>
        <taxon>Ensete</taxon>
    </lineage>
</organism>
<dbReference type="Proteomes" id="UP000287651">
    <property type="component" value="Unassembled WGS sequence"/>
</dbReference>
<protein>
    <submittedName>
        <fullName evidence="1">Uncharacterized protein</fullName>
    </submittedName>
</protein>
<comment type="caution">
    <text evidence="1">The sequence shown here is derived from an EMBL/GenBank/DDBJ whole genome shotgun (WGS) entry which is preliminary data.</text>
</comment>
<name>A0A426X7I9_ENSVE</name>
<accession>A0A426X7I9</accession>
<evidence type="ECO:0000313" key="2">
    <source>
        <dbReference type="Proteomes" id="UP000287651"/>
    </source>
</evidence>
<proteinExistence type="predicted"/>
<evidence type="ECO:0000313" key="1">
    <source>
        <dbReference type="EMBL" id="RRT35452.1"/>
    </source>
</evidence>
<dbReference type="AlphaFoldDB" id="A0A426X7I9"/>
<dbReference type="EMBL" id="AMZH03025032">
    <property type="protein sequence ID" value="RRT35452.1"/>
    <property type="molecule type" value="Genomic_DNA"/>
</dbReference>
<feature type="non-terminal residue" evidence="1">
    <location>
        <position position="137"/>
    </location>
</feature>
<gene>
    <name evidence="1" type="ORF">B296_00028421</name>
</gene>
<sequence>MPLFSQLGERYSIAMDLSICPHCIIWKRQASLRNRNLKATGLLLLELYNLLLMTLKRPSISFIPDCISAPMISRTYFLDMHLLAFVLYNMRFDQAGRRSIEEIMKLLPGPHVDLKRVRGASSYSSLDANPVFQSNLD</sequence>